<gene>
    <name evidence="4" type="ORF">GCM10009808_22990</name>
</gene>
<evidence type="ECO:0000256" key="2">
    <source>
        <dbReference type="ARBA" id="ARBA00022827"/>
    </source>
</evidence>
<keyword evidence="5" id="KW-1185">Reference proteome</keyword>
<protein>
    <submittedName>
        <fullName evidence="4">FAD-dependent monooxygenase</fullName>
    </submittedName>
</protein>
<dbReference type="InterPro" id="IPR002938">
    <property type="entry name" value="FAD-bd"/>
</dbReference>
<dbReference type="EMBL" id="BAAAPL010000002">
    <property type="protein sequence ID" value="GAA1704471.1"/>
    <property type="molecule type" value="Genomic_DNA"/>
</dbReference>
<evidence type="ECO:0000256" key="1">
    <source>
        <dbReference type="ARBA" id="ARBA00022630"/>
    </source>
</evidence>
<evidence type="ECO:0000313" key="4">
    <source>
        <dbReference type="EMBL" id="GAA1704471.1"/>
    </source>
</evidence>
<comment type="caution">
    <text evidence="4">The sequence shown here is derived from an EMBL/GenBank/DDBJ whole genome shotgun (WGS) entry which is preliminary data.</text>
</comment>
<organism evidence="4 5">
    <name type="scientific">Microbacterium sediminicola</name>
    <dbReference type="NCBI Taxonomy" id="415210"/>
    <lineage>
        <taxon>Bacteria</taxon>
        <taxon>Bacillati</taxon>
        <taxon>Actinomycetota</taxon>
        <taxon>Actinomycetes</taxon>
        <taxon>Micrococcales</taxon>
        <taxon>Microbacteriaceae</taxon>
        <taxon>Microbacterium</taxon>
    </lineage>
</organism>
<proteinExistence type="predicted"/>
<dbReference type="PANTHER" id="PTHR43004:SF8">
    <property type="entry name" value="FAD-BINDING DOMAIN-CONTAINING PROTEIN-RELATED"/>
    <property type="match status" value="1"/>
</dbReference>
<keyword evidence="4" id="KW-0560">Oxidoreductase</keyword>
<keyword evidence="4" id="KW-0503">Monooxygenase</keyword>
<accession>A0ABN2IGC5</accession>
<dbReference type="InterPro" id="IPR050641">
    <property type="entry name" value="RIFMO-like"/>
</dbReference>
<dbReference type="PRINTS" id="PR00420">
    <property type="entry name" value="RNGMNOXGNASE"/>
</dbReference>
<dbReference type="Gene3D" id="3.40.30.120">
    <property type="match status" value="1"/>
</dbReference>
<dbReference type="Proteomes" id="UP001501690">
    <property type="component" value="Unassembled WGS sequence"/>
</dbReference>
<feature type="domain" description="FAD-binding" evidence="3">
    <location>
        <begin position="5"/>
        <end position="365"/>
    </location>
</feature>
<dbReference type="RefSeq" id="WP_344072723.1">
    <property type="nucleotide sequence ID" value="NZ_BAAAPL010000002.1"/>
</dbReference>
<dbReference type="Gene3D" id="3.50.50.60">
    <property type="entry name" value="FAD/NAD(P)-binding domain"/>
    <property type="match status" value="1"/>
</dbReference>
<dbReference type="InterPro" id="IPR036188">
    <property type="entry name" value="FAD/NAD-bd_sf"/>
</dbReference>
<dbReference type="SUPFAM" id="SSF51905">
    <property type="entry name" value="FAD/NAD(P)-binding domain"/>
    <property type="match status" value="1"/>
</dbReference>
<dbReference type="GO" id="GO:0004497">
    <property type="term" value="F:monooxygenase activity"/>
    <property type="evidence" value="ECO:0007669"/>
    <property type="project" value="UniProtKB-KW"/>
</dbReference>
<sequence length="579" mass="63126">MNQIETEVLVVGAGLAGATAGVLLGRHGIDAMVISRAPWVANSPRAHIVNQRTMEVMRAVGLEQACEAAASPGELMANHVMMTAVNGLEFGRLWSWGGDPTRAGEYAHSPGHGCDLPQDRFEPILIGEAMRLGVTVRYRTEFVGLEQDAEGVMTTLRDRITGEEFTVRSKYVIGADGGQSPVAEAIGLPFEGTAGLAPALNVHFEADLSRHLADRPGSIFWIFQPGREGSVGNAMLRMVRPWHEWIIGFVHLGESVRSLSEEELIAAVREVVQDDEVEITIKGMYPWMINHVVAQRFQSERVLCVGDAVHRHPPMNGLGGNTCIQDSFNLVWKIAAVLRWGADPALLNTYTNERQPVGKNVVDRALAGWHQNPDVVRALGVDPKASPAERQAQFDVLFEDSDAGEQRRATFEAAKQDKRFSYHAHGTEMNQVYSSTAVAPDGSPTAQVTLDPLLHYSPSSRPGARVPHCWVERSGHRISTLDLCGPEQFTLLTRARGARWVEAARAVAAERGIPLAVHRIGPGGDVADLYGDWSRVSEIGEQGAILVRPDQHVAWRHADVADDPAAALREALTRCLALS</sequence>
<evidence type="ECO:0000259" key="3">
    <source>
        <dbReference type="Pfam" id="PF01494"/>
    </source>
</evidence>
<reference evidence="4 5" key="1">
    <citation type="journal article" date="2019" name="Int. J. Syst. Evol. Microbiol.">
        <title>The Global Catalogue of Microorganisms (GCM) 10K type strain sequencing project: providing services to taxonomists for standard genome sequencing and annotation.</title>
        <authorList>
            <consortium name="The Broad Institute Genomics Platform"/>
            <consortium name="The Broad Institute Genome Sequencing Center for Infectious Disease"/>
            <person name="Wu L."/>
            <person name="Ma J."/>
        </authorList>
    </citation>
    <scope>NUCLEOTIDE SEQUENCE [LARGE SCALE GENOMIC DNA]</scope>
    <source>
        <strain evidence="4 5">JCM 15577</strain>
    </source>
</reference>
<keyword evidence="2" id="KW-0274">FAD</keyword>
<keyword evidence="1" id="KW-0285">Flavoprotein</keyword>
<dbReference type="PANTHER" id="PTHR43004">
    <property type="entry name" value="TRK SYSTEM POTASSIUM UPTAKE PROTEIN"/>
    <property type="match status" value="1"/>
</dbReference>
<dbReference type="Pfam" id="PF01494">
    <property type="entry name" value="FAD_binding_3"/>
    <property type="match status" value="1"/>
</dbReference>
<dbReference type="Pfam" id="PF21274">
    <property type="entry name" value="Rng_hyd_C"/>
    <property type="match status" value="1"/>
</dbReference>
<name>A0ABN2IGC5_9MICO</name>
<dbReference type="Gene3D" id="3.30.9.10">
    <property type="entry name" value="D-Amino Acid Oxidase, subunit A, domain 2"/>
    <property type="match status" value="1"/>
</dbReference>
<evidence type="ECO:0000313" key="5">
    <source>
        <dbReference type="Proteomes" id="UP001501690"/>
    </source>
</evidence>